<organism evidence="1 2">
    <name type="scientific">Kroppenstedtia guangzhouensis</name>
    <dbReference type="NCBI Taxonomy" id="1274356"/>
    <lineage>
        <taxon>Bacteria</taxon>
        <taxon>Bacillati</taxon>
        <taxon>Bacillota</taxon>
        <taxon>Bacilli</taxon>
        <taxon>Bacillales</taxon>
        <taxon>Thermoactinomycetaceae</taxon>
        <taxon>Kroppenstedtia</taxon>
    </lineage>
</organism>
<evidence type="ECO:0000313" key="1">
    <source>
        <dbReference type="EMBL" id="GGA32078.1"/>
    </source>
</evidence>
<sequence>MEKPFEVVKRETVESISQVLEDSKLPPGILVMILEKMAGFLRQQEQVIVDKWDRESAEKIVEGKSLDQEVS</sequence>
<comment type="caution">
    <text evidence="1">The sequence shown here is derived from an EMBL/GenBank/DDBJ whole genome shotgun (WGS) entry which is preliminary data.</text>
</comment>
<protein>
    <submittedName>
        <fullName evidence="1">Uncharacterized protein</fullName>
    </submittedName>
</protein>
<dbReference type="RefSeq" id="WP_188428675.1">
    <property type="nucleotide sequence ID" value="NZ_BMEX01000001.1"/>
</dbReference>
<name>A0ABQ1FXJ4_9BACL</name>
<reference evidence="2" key="1">
    <citation type="journal article" date="2019" name="Int. J. Syst. Evol. Microbiol.">
        <title>The Global Catalogue of Microorganisms (GCM) 10K type strain sequencing project: providing services to taxonomists for standard genome sequencing and annotation.</title>
        <authorList>
            <consortium name="The Broad Institute Genomics Platform"/>
            <consortium name="The Broad Institute Genome Sequencing Center for Infectious Disease"/>
            <person name="Wu L."/>
            <person name="Ma J."/>
        </authorList>
    </citation>
    <scope>NUCLEOTIDE SEQUENCE [LARGE SCALE GENOMIC DNA]</scope>
    <source>
        <strain evidence="2">CGMCC 1.12404</strain>
    </source>
</reference>
<evidence type="ECO:0000313" key="2">
    <source>
        <dbReference type="Proteomes" id="UP000617979"/>
    </source>
</evidence>
<proteinExistence type="predicted"/>
<accession>A0ABQ1FXJ4</accession>
<keyword evidence="2" id="KW-1185">Reference proteome</keyword>
<dbReference type="Proteomes" id="UP000617979">
    <property type="component" value="Unassembled WGS sequence"/>
</dbReference>
<dbReference type="EMBL" id="BMEX01000001">
    <property type="protein sequence ID" value="GGA32078.1"/>
    <property type="molecule type" value="Genomic_DNA"/>
</dbReference>
<gene>
    <name evidence="1" type="ORF">GCM10007416_00810</name>
</gene>